<accession>A0A8J3SG35</accession>
<proteinExistence type="predicted"/>
<dbReference type="Proteomes" id="UP000619788">
    <property type="component" value="Unassembled WGS sequence"/>
</dbReference>
<evidence type="ECO:0000313" key="1">
    <source>
        <dbReference type="EMBL" id="GIH91941.1"/>
    </source>
</evidence>
<dbReference type="Gene3D" id="1.10.3230.30">
    <property type="entry name" value="Phage gp6-like head-tail connector protein"/>
    <property type="match status" value="1"/>
</dbReference>
<protein>
    <submittedName>
        <fullName evidence="1">Uncharacterized protein</fullName>
    </submittedName>
</protein>
<comment type="caution">
    <text evidence="1">The sequence shown here is derived from an EMBL/GenBank/DDBJ whole genome shotgun (WGS) entry which is preliminary data.</text>
</comment>
<dbReference type="EMBL" id="BOOJ01000023">
    <property type="protein sequence ID" value="GIH91941.1"/>
    <property type="molecule type" value="Genomic_DNA"/>
</dbReference>
<keyword evidence="2" id="KW-1185">Reference proteome</keyword>
<gene>
    <name evidence="1" type="ORF">Psi01_25710</name>
</gene>
<sequence>MTTYPYGAAIRLTTQVQGGVTPASVAVTILLPDGATSGPHMPVDDSDGAYHYDFTPSQAGRHIARWVTTVPSGVDERAFDVAAMWSQSGIVSIEDARVHLNLTNTAEDAELREMIRAVTEPIERHTGVVLRRTVVEQHRGGYSLVLHKTPILSITSVTGIGSALDQDVAELLPGEMSGVVRRRDGAWISGPVTVTYTAGRTDVPPHIRLAALMILQHLWETQRGAATPRFGSDEAVWDPRFGYAVPRRALELLGEQVSGIA</sequence>
<name>A0A8J3SG35_9ACTN</name>
<dbReference type="AlphaFoldDB" id="A0A8J3SG35"/>
<dbReference type="RefSeq" id="WP_204064191.1">
    <property type="nucleotide sequence ID" value="NZ_BOOJ01000023.1"/>
</dbReference>
<organism evidence="1 2">
    <name type="scientific">Planobispora siamensis</name>
    <dbReference type="NCBI Taxonomy" id="936338"/>
    <lineage>
        <taxon>Bacteria</taxon>
        <taxon>Bacillati</taxon>
        <taxon>Actinomycetota</taxon>
        <taxon>Actinomycetes</taxon>
        <taxon>Streptosporangiales</taxon>
        <taxon>Streptosporangiaceae</taxon>
        <taxon>Planobispora</taxon>
    </lineage>
</organism>
<evidence type="ECO:0000313" key="2">
    <source>
        <dbReference type="Proteomes" id="UP000619788"/>
    </source>
</evidence>
<reference evidence="1 2" key="1">
    <citation type="submission" date="2021-01" db="EMBL/GenBank/DDBJ databases">
        <title>Whole genome shotgun sequence of Planobispora siamensis NBRC 107568.</title>
        <authorList>
            <person name="Komaki H."/>
            <person name="Tamura T."/>
        </authorList>
    </citation>
    <scope>NUCLEOTIDE SEQUENCE [LARGE SCALE GENOMIC DNA]</scope>
    <source>
        <strain evidence="1 2">NBRC 107568</strain>
    </source>
</reference>